<dbReference type="AlphaFoldDB" id="A0A143HAM3"/>
<reference evidence="2" key="2">
    <citation type="submission" date="2016-03" db="EMBL/GenBank/DDBJ databases">
        <authorList>
            <person name="Ploux O."/>
        </authorList>
    </citation>
    <scope>NUCLEOTIDE SEQUENCE [LARGE SCALE GENOMIC DNA]</scope>
    <source>
        <strain evidence="2">PP9</strain>
    </source>
</reference>
<protein>
    <recommendedName>
        <fullName evidence="3">Phage head-tail adapter protein</fullName>
    </recommendedName>
</protein>
<dbReference type="Pfam" id="PF05521">
    <property type="entry name" value="Phage_HCP"/>
    <property type="match status" value="1"/>
</dbReference>
<evidence type="ECO:0008006" key="3">
    <source>
        <dbReference type="Google" id="ProtNLM"/>
    </source>
</evidence>
<gene>
    <name evidence="1" type="ORF">ATY39_02775</name>
</gene>
<dbReference type="NCBIfam" id="TIGR01563">
    <property type="entry name" value="gp16_SPP1"/>
    <property type="match status" value="1"/>
</dbReference>
<dbReference type="EMBL" id="CP014806">
    <property type="protein sequence ID" value="AMW98450.1"/>
    <property type="molecule type" value="Genomic_DNA"/>
</dbReference>
<accession>A0A143HAM3</accession>
<dbReference type="RefSeq" id="WP_066785494.1">
    <property type="nucleotide sequence ID" value="NZ_CP014806.1"/>
</dbReference>
<keyword evidence="2" id="KW-1185">Reference proteome</keyword>
<dbReference type="InterPro" id="IPR008767">
    <property type="entry name" value="Phage_SPP1_head-tail_adaptor"/>
</dbReference>
<dbReference type="KEGG" id="rst:ATY39_02775"/>
<evidence type="ECO:0000313" key="2">
    <source>
        <dbReference type="Proteomes" id="UP000076021"/>
    </source>
</evidence>
<evidence type="ECO:0000313" key="1">
    <source>
        <dbReference type="EMBL" id="AMW98450.1"/>
    </source>
</evidence>
<name>A0A143HAM3_9BACL</name>
<dbReference type="Proteomes" id="UP000076021">
    <property type="component" value="Chromosome"/>
</dbReference>
<dbReference type="OrthoDB" id="2911310at2"/>
<dbReference type="InterPro" id="IPR038666">
    <property type="entry name" value="SSP1_head-tail_sf"/>
</dbReference>
<dbReference type="STRING" id="241244.ATY39_02775"/>
<sequence length="110" mass="12836">MRKSNVNRLDCRIHFFKTEMIKNSYGDRVPKDIVLFSCWAEFFGQSIQNKISAIGTVFEDTVFFNVPIQMQKQLKKEPLKIKYKDQDYEVKDVGPSNNRDLARITAKVVS</sequence>
<reference evidence="1 2" key="1">
    <citation type="journal article" date="2016" name="Genome Announc.">
        <title>Whole-Genome Sequence of Rummeliibacillus stabekisii Strain PP9 Isolated from Antarctic Soil.</title>
        <authorList>
            <person name="da Mota F.F."/>
            <person name="Vollu R.E."/>
            <person name="Jurelevicius D."/>
            <person name="Seldin L."/>
        </authorList>
    </citation>
    <scope>NUCLEOTIDE SEQUENCE [LARGE SCALE GENOMIC DNA]</scope>
    <source>
        <strain evidence="1 2">PP9</strain>
    </source>
</reference>
<proteinExistence type="predicted"/>
<organism evidence="1 2">
    <name type="scientific">Rummeliibacillus stabekisii</name>
    <dbReference type="NCBI Taxonomy" id="241244"/>
    <lineage>
        <taxon>Bacteria</taxon>
        <taxon>Bacillati</taxon>
        <taxon>Bacillota</taxon>
        <taxon>Bacilli</taxon>
        <taxon>Bacillales</taxon>
        <taxon>Caryophanaceae</taxon>
        <taxon>Rummeliibacillus</taxon>
    </lineage>
</organism>
<dbReference type="Gene3D" id="2.40.10.270">
    <property type="entry name" value="Bacteriophage SPP1 head-tail adaptor protein"/>
    <property type="match status" value="1"/>
</dbReference>